<name>A0A4U1BX81_9SPHI</name>
<dbReference type="AlphaFoldDB" id="A0A4U1BX81"/>
<proteinExistence type="predicted"/>
<protein>
    <submittedName>
        <fullName evidence="2">DUF4062 domain-containing protein</fullName>
    </submittedName>
</protein>
<dbReference type="InterPro" id="IPR025139">
    <property type="entry name" value="DUF4062"/>
</dbReference>
<gene>
    <name evidence="2" type="ORF">FA045_16220</name>
</gene>
<reference evidence="2 3" key="1">
    <citation type="submission" date="2019-04" db="EMBL/GenBank/DDBJ databases">
        <title>Pedobacter sp. AR-2-6 sp. nov., isolated from Arctic soil.</title>
        <authorList>
            <person name="Dahal R.H."/>
            <person name="Kim D.-U."/>
        </authorList>
    </citation>
    <scope>NUCLEOTIDE SEQUENCE [LARGE SCALE GENOMIC DNA]</scope>
    <source>
        <strain evidence="2 3">AR-2-6</strain>
    </source>
</reference>
<comment type="caution">
    <text evidence="2">The sequence shown here is derived from an EMBL/GenBank/DDBJ whole genome shotgun (WGS) entry which is preliminary data.</text>
</comment>
<keyword evidence="3" id="KW-1185">Reference proteome</keyword>
<dbReference type="OrthoDB" id="9810187at2"/>
<organism evidence="2 3">
    <name type="scientific">Pedobacter cryotolerans</name>
    <dbReference type="NCBI Taxonomy" id="2571270"/>
    <lineage>
        <taxon>Bacteria</taxon>
        <taxon>Pseudomonadati</taxon>
        <taxon>Bacteroidota</taxon>
        <taxon>Sphingobacteriia</taxon>
        <taxon>Sphingobacteriales</taxon>
        <taxon>Sphingobacteriaceae</taxon>
        <taxon>Pedobacter</taxon>
    </lineage>
</organism>
<dbReference type="RefSeq" id="WP_136878136.1">
    <property type="nucleotide sequence ID" value="NZ_SWBO01000012.1"/>
</dbReference>
<dbReference type="EMBL" id="SWBO01000012">
    <property type="protein sequence ID" value="TKB97298.1"/>
    <property type="molecule type" value="Genomic_DNA"/>
</dbReference>
<dbReference type="Proteomes" id="UP000310477">
    <property type="component" value="Unassembled WGS sequence"/>
</dbReference>
<evidence type="ECO:0000313" key="2">
    <source>
        <dbReference type="EMBL" id="TKB97298.1"/>
    </source>
</evidence>
<dbReference type="Pfam" id="PF13271">
    <property type="entry name" value="DUF4062"/>
    <property type="match status" value="1"/>
</dbReference>
<evidence type="ECO:0000259" key="1">
    <source>
        <dbReference type="Pfam" id="PF13271"/>
    </source>
</evidence>
<evidence type="ECO:0000313" key="3">
    <source>
        <dbReference type="Proteomes" id="UP000310477"/>
    </source>
</evidence>
<accession>A0A4U1BX81</accession>
<dbReference type="SUPFAM" id="SSF52309">
    <property type="entry name" value="N-(deoxy)ribosyltransferase-like"/>
    <property type="match status" value="1"/>
</dbReference>
<sequence>MAKPRVFLSSTFFDLQQVRADIERFIKEQGFEAVLNEQGNIPYGKETKLEDYCYNEINNVDILVAIIGGRFGSASKTSPDSISQTELKTAYELNKQVYIFIDKGVYSEYRFYLSNKGNENINYTYADNIKIHEFIEFVEGLPHNNTIHPFETSMDIVNFLKEQWAGLFQRFLQEQTRVKEINIIKGVEDTAKTLNQLVKFLTEEKRDKDNAINEILLSGHPAMLEVKSLLKIPFRVYFTSWEELDSLLRAFGYRAEEDPLPFEEDFNWYSEKYNVKTTLSVKSHLFVDNKLRVLTKDEWKSDYISLHIFSAVGEEDDLPF</sequence>
<feature type="domain" description="DUF4062" evidence="1">
    <location>
        <begin position="5"/>
        <end position="88"/>
    </location>
</feature>
<dbReference type="Gene3D" id="3.40.50.450">
    <property type="match status" value="1"/>
</dbReference>